<dbReference type="GO" id="GO:0003723">
    <property type="term" value="F:RNA binding"/>
    <property type="evidence" value="ECO:0007669"/>
    <property type="project" value="TreeGrafter"/>
</dbReference>
<keyword evidence="2" id="KW-0539">Nucleus</keyword>
<evidence type="ECO:0000313" key="4">
    <source>
        <dbReference type="EMBL" id="RPB11447.1"/>
    </source>
</evidence>
<name>A0A3N4KLK9_9PEZI</name>
<dbReference type="Proteomes" id="UP000277580">
    <property type="component" value="Unassembled WGS sequence"/>
</dbReference>
<dbReference type="STRING" id="1392247.A0A3N4KLK9"/>
<evidence type="ECO:0000313" key="5">
    <source>
        <dbReference type="Proteomes" id="UP000277580"/>
    </source>
</evidence>
<dbReference type="EMBL" id="ML119135">
    <property type="protein sequence ID" value="RPB11447.1"/>
    <property type="molecule type" value="Genomic_DNA"/>
</dbReference>
<dbReference type="GO" id="GO:0005730">
    <property type="term" value="C:nucleolus"/>
    <property type="evidence" value="ECO:0007669"/>
    <property type="project" value="UniProtKB-SubCell"/>
</dbReference>
<gene>
    <name evidence="4" type="ORF">P167DRAFT_553937</name>
</gene>
<dbReference type="AlphaFoldDB" id="A0A3N4KLK9"/>
<dbReference type="PANTHER" id="PTHR21686">
    <property type="entry name" value="DEOXYNUCLEOTIDYLTRANSFERASE TERMINAL-INTERACTING PROTEIN 2"/>
    <property type="match status" value="1"/>
</dbReference>
<dbReference type="InterPro" id="IPR014810">
    <property type="entry name" value="Fcf2_C"/>
</dbReference>
<keyword evidence="5" id="KW-1185">Reference proteome</keyword>
<proteinExistence type="predicted"/>
<dbReference type="PANTHER" id="PTHR21686:SF12">
    <property type="entry name" value="DEOXYNUCLEOTIDYLTRANSFERASE TERMINAL-INTERACTING PROTEIN 2"/>
    <property type="match status" value="1"/>
</dbReference>
<dbReference type="InterPro" id="IPR039883">
    <property type="entry name" value="Fcf2/DNTTIP2"/>
</dbReference>
<dbReference type="Pfam" id="PF08698">
    <property type="entry name" value="Fcf2"/>
    <property type="match status" value="1"/>
</dbReference>
<comment type="subcellular location">
    <subcellularLocation>
        <location evidence="1">Nucleus</location>
        <location evidence="1">Nucleolus</location>
    </subcellularLocation>
</comment>
<evidence type="ECO:0000256" key="2">
    <source>
        <dbReference type="ARBA" id="ARBA00023242"/>
    </source>
</evidence>
<protein>
    <submittedName>
        <fullName evidence="4">Fcf2-domain-containing protein</fullName>
    </submittedName>
</protein>
<dbReference type="InParanoid" id="A0A3N4KLK9"/>
<evidence type="ECO:0000259" key="3">
    <source>
        <dbReference type="Pfam" id="PF08698"/>
    </source>
</evidence>
<evidence type="ECO:0000256" key="1">
    <source>
        <dbReference type="ARBA" id="ARBA00004604"/>
    </source>
</evidence>
<sequence length="268" mass="29737">MPTEEPLELLQTAAGAEKGRNIHDVVKASTASLSSPSGGVVEDDDAELSDETINRFLREAEERMRVSSALLNSSTVVNKISMTKFPKLDPGSALANAPIKSQGSVSRISDPSMLVSSSDRELADTSAAAGGISRVDRAASKKTKEDKEKTAGANWFDMPRTDLTPQLKRDLQLIKMRNVLDPHRHYKKDNTALPEYSQVGTIIEGNTEFFSSRITKKDRKRTIAEELMADEGNRKRFKKKYEEITSSKRSGKKEFYRKLLAQRGSSKI</sequence>
<accession>A0A3N4KLK9</accession>
<dbReference type="GO" id="GO:0006396">
    <property type="term" value="P:RNA processing"/>
    <property type="evidence" value="ECO:0007669"/>
    <property type="project" value="TreeGrafter"/>
</dbReference>
<feature type="domain" description="Fcf2 pre-rRNA processing C-terminal" evidence="3">
    <location>
        <begin position="147"/>
        <end position="240"/>
    </location>
</feature>
<organism evidence="4 5">
    <name type="scientific">Morchella conica CCBAS932</name>
    <dbReference type="NCBI Taxonomy" id="1392247"/>
    <lineage>
        <taxon>Eukaryota</taxon>
        <taxon>Fungi</taxon>
        <taxon>Dikarya</taxon>
        <taxon>Ascomycota</taxon>
        <taxon>Pezizomycotina</taxon>
        <taxon>Pezizomycetes</taxon>
        <taxon>Pezizales</taxon>
        <taxon>Morchellaceae</taxon>
        <taxon>Morchella</taxon>
    </lineage>
</organism>
<reference evidence="4 5" key="1">
    <citation type="journal article" date="2018" name="Nat. Ecol. Evol.">
        <title>Pezizomycetes genomes reveal the molecular basis of ectomycorrhizal truffle lifestyle.</title>
        <authorList>
            <person name="Murat C."/>
            <person name="Payen T."/>
            <person name="Noel B."/>
            <person name="Kuo A."/>
            <person name="Morin E."/>
            <person name="Chen J."/>
            <person name="Kohler A."/>
            <person name="Krizsan K."/>
            <person name="Balestrini R."/>
            <person name="Da Silva C."/>
            <person name="Montanini B."/>
            <person name="Hainaut M."/>
            <person name="Levati E."/>
            <person name="Barry K.W."/>
            <person name="Belfiori B."/>
            <person name="Cichocki N."/>
            <person name="Clum A."/>
            <person name="Dockter R.B."/>
            <person name="Fauchery L."/>
            <person name="Guy J."/>
            <person name="Iotti M."/>
            <person name="Le Tacon F."/>
            <person name="Lindquist E.A."/>
            <person name="Lipzen A."/>
            <person name="Malagnac F."/>
            <person name="Mello A."/>
            <person name="Molinier V."/>
            <person name="Miyauchi S."/>
            <person name="Poulain J."/>
            <person name="Riccioni C."/>
            <person name="Rubini A."/>
            <person name="Sitrit Y."/>
            <person name="Splivallo R."/>
            <person name="Traeger S."/>
            <person name="Wang M."/>
            <person name="Zifcakova L."/>
            <person name="Wipf D."/>
            <person name="Zambonelli A."/>
            <person name="Paolocci F."/>
            <person name="Nowrousian M."/>
            <person name="Ottonello S."/>
            <person name="Baldrian P."/>
            <person name="Spatafora J.W."/>
            <person name="Henrissat B."/>
            <person name="Nagy L.G."/>
            <person name="Aury J.M."/>
            <person name="Wincker P."/>
            <person name="Grigoriev I.V."/>
            <person name="Bonfante P."/>
            <person name="Martin F.M."/>
        </authorList>
    </citation>
    <scope>NUCLEOTIDE SEQUENCE [LARGE SCALE GENOMIC DNA]</scope>
    <source>
        <strain evidence="4 5">CCBAS932</strain>
    </source>
</reference>
<dbReference type="OrthoDB" id="427886at2759"/>